<sequence length="2157" mass="234427">MTSYSQNDNYFNEIDALSYNSRPISSTLHSTSSYNNYDGGGAKSFFHTYDNALYDKQYSSTSNGVNYQKPFTVPMTVASNGKNYEKDSTMNVQSLMATDNLMFHHNAYSQEDSNKKTTIFTNCDDDGGSGIKNDDEYECNDYWSFVNHETQDALHHTLKTLPKKPPEQSHSSSAIWGGMYNKPPSNCDGGSASLPPIPDVGVGADRAEHAWGRDYNHMQKRPVIPPCPNSDESTATSYGFTTVCGSSIGSISANKFLPVVPLRTLSRPQVNACINLKRQLFEDTSSGMTAWKDAATTSATINNQYNYNGDSAHIIHTNSSASDYTDYCLKESCPQMAVHKHQSSFDAEYNYSGDNMSIYSDTAAATTTTNVAPHKLHELQKRRYSIIQAMTTASVIASGETRIPPQQLSKKLGGTSKILKSSASHAIDQMYATKDNNRETKNYTCENSDILVTSRSSCNSTAFSSVTFATSTSILLSSSSPIVASQTPTSAATTAVSTLSTTVKKLPKRLPAAPIIMTTRLPSFAKQLPQPPPFLLNSSSCFSKDDKLPNAIASTQSLSATMTQASTEVATKTTETPEAVNALPFLLPMTSLTSLSSSPTSIPFNSTTLTTTTIPVETSSPTYISQASYSSILTTTKTTIALETIVTATGTASPAKSFDSSTLLLITNENNRLHFNNDSNYDNFSRATVENAATKNNNNNDNDFFDLKKYDIKPKEALITEEAFADEFIANKICTLASAPSSTYIKSMKTEISANSELETMAKNTSTLITPISTIPTTLAESTTTYYLSVQDAFDDKRYLNPHILSTTYSTSSSSNLIFPSFLSISKPASTFLDSSFVNKSYNNTVESDINLQSLSSQLLSRDVSLNNNFASNTTSTSSANPVAAIVSDSDTFVLEKAFGHSNFSDVVSNDYSHNTNENSYFKSAYTKYSCKNAFPDEKSGTCYTTTTSVATAHTPPLLPTAAVTLITAESSILPPISSSVTIASPCSLTLTPIATTNGDSKPTSLSSLSKSDDFVKARVSPSRAATLLATTTACMRDNTLENVPQVGPIDRVESSTLNNSCPIITTTNCSSDVMMSSSLTSLYTNSMLTTIITASESLPVTTSSTIKKSIPNTLGQPAVDFTAITYEDYLNSLNSTCGTISTTSTITTMSATVSAATSLPIYISDMLLTSFDDYSKSYLSKYKLNDNDISSSLVAETKSLIIDNQNNASSELAIEERETETPVSISAASLNNKSDDYLNFKTVDPSSEVSYSKTSEAFLTTVGFDNTFYASYDVDLNFLMESVTTTSLSEVQQTVGSVTTSTPLVSKTQVSAETGDNSFSSPIDSNVPFFEVSSITDANCNATTSRITTDAIKVSNCSKPPTTTSRSELTSLASSVWAPHKSSTATTNVVGSKTSNMLGDFSKGLKDGLDGFVIGGRTTSCNNSQQPSNVKKGFSFSFPSKLVPNVGSLLGGSNKHVSTATETTITTISNTAINDSTLKTLTTENSAISASTTPSTSNNYDLRMDFSSAQSAKEEYYNNNSLSLNERIPNNNIYTTTVCSEDKREINETADLYKTIQSSTCYHVTSSDDYDSVDFQTSGSPSKSVIKMYDADIAATNVENGTNFSKGYDKNGCGEDQILMGSQFIDDKQTDIAISAPCTPTVTTETIKTTKKTKNNLLSSLSQAAPQISSPPTAKTTATGSGAKSGGGGMFGSFLGKAAAAVQSATQAVNQGASIASAVVQKVPSSNMMKGQEQQKHQLSVTREIVPATNEAKETDGNRQVTLEQQYLHIPYTTDSGDGYDDSNLHMLDYEQKSEYQTNDHPDQTQMKLLPTVPATCTGKKLPTINTVKSGYLMKQQPTETYDTDEEDVLIIDNTVDIRSDLDYNMDDEQHEYNITSQKLTDVLDSQRLDSHVISSYYEHANGGYDYRDDYFNEEDEYKYLQDDEDKKQMEAQQILKVNNGGHFYLSPKDESRQQHSVYQKSLQYSDEDVHNVELSLDYVDDMYPSEDSGNYLDESSSGSVAGIYPSSSAKTNRSPEVYKGTTQAENLVTANVTTILANQLQTHQQIRKQNSIIMEEDELSPILLSDKSGVSPAKSLSRKSSNVLLMDDVDEVHDLTIYSDHKISQIRKNKLIRCETEEVVSGHMQIIKRKPEISARQRWHWAFNKIIIQLNVSKQ</sequence>
<evidence type="ECO:0000313" key="3">
    <source>
        <dbReference type="Proteomes" id="UP000091820"/>
    </source>
</evidence>
<reference evidence="3" key="1">
    <citation type="submission" date="2014-03" db="EMBL/GenBank/DDBJ databases">
        <authorList>
            <person name="Aksoy S."/>
            <person name="Warren W."/>
            <person name="Wilson R.K."/>
        </authorList>
    </citation>
    <scope>NUCLEOTIDE SEQUENCE [LARGE SCALE GENOMIC DNA]</scope>
    <source>
        <strain evidence="3">IAEA</strain>
    </source>
</reference>
<dbReference type="Proteomes" id="UP000091820">
    <property type="component" value="Unassembled WGS sequence"/>
</dbReference>
<feature type="region of interest" description="Disordered" evidence="1">
    <location>
        <begin position="1662"/>
        <end position="1684"/>
    </location>
</feature>
<dbReference type="STRING" id="37001.A0A1A9WQ76"/>
<dbReference type="EnsemblMetazoa" id="GBRI027906-RA">
    <property type="protein sequence ID" value="GBRI027906-PA"/>
    <property type="gene ID" value="GBRI027906"/>
</dbReference>
<name>A0A1A9WQ76_9MUSC</name>
<reference evidence="2" key="2">
    <citation type="submission" date="2020-05" db="UniProtKB">
        <authorList>
            <consortium name="EnsemblMetazoa"/>
        </authorList>
    </citation>
    <scope>IDENTIFICATION</scope>
    <source>
        <strain evidence="2">IAEA</strain>
    </source>
</reference>
<feature type="compositionally biased region" description="Low complexity" evidence="1">
    <location>
        <begin position="1671"/>
        <end position="1683"/>
    </location>
</feature>
<evidence type="ECO:0000256" key="1">
    <source>
        <dbReference type="SAM" id="MobiDB-lite"/>
    </source>
</evidence>
<evidence type="ECO:0000313" key="2">
    <source>
        <dbReference type="EnsemblMetazoa" id="GBRI027906-PA"/>
    </source>
</evidence>
<feature type="region of interest" description="Disordered" evidence="1">
    <location>
        <begin position="1988"/>
        <end position="2018"/>
    </location>
</feature>
<accession>A0A1A9WQ76</accession>
<organism evidence="2 3">
    <name type="scientific">Glossina brevipalpis</name>
    <dbReference type="NCBI Taxonomy" id="37001"/>
    <lineage>
        <taxon>Eukaryota</taxon>
        <taxon>Metazoa</taxon>
        <taxon>Ecdysozoa</taxon>
        <taxon>Arthropoda</taxon>
        <taxon>Hexapoda</taxon>
        <taxon>Insecta</taxon>
        <taxon>Pterygota</taxon>
        <taxon>Neoptera</taxon>
        <taxon>Endopterygota</taxon>
        <taxon>Diptera</taxon>
        <taxon>Brachycera</taxon>
        <taxon>Muscomorpha</taxon>
        <taxon>Hippoboscoidea</taxon>
        <taxon>Glossinidae</taxon>
        <taxon>Glossina</taxon>
    </lineage>
</organism>
<feature type="compositionally biased region" description="Polar residues" evidence="1">
    <location>
        <begin position="1995"/>
        <end position="2018"/>
    </location>
</feature>
<dbReference type="VEuPathDB" id="VectorBase:GBRI027906"/>
<protein>
    <submittedName>
        <fullName evidence="2">Uncharacterized protein</fullName>
    </submittedName>
</protein>
<keyword evidence="3" id="KW-1185">Reference proteome</keyword>
<proteinExistence type="predicted"/>